<gene>
    <name evidence="1" type="ORF">LMH87_009866</name>
</gene>
<proteinExistence type="predicted"/>
<reference evidence="1" key="1">
    <citation type="journal article" date="2023" name="Access Microbiol">
        <title>De-novo genome assembly for Akanthomyces muscarius, a biocontrol agent of insect agricultural pests.</title>
        <authorList>
            <person name="Erdos Z."/>
            <person name="Studholme D.J."/>
            <person name="Raymond B."/>
            <person name="Sharma M."/>
        </authorList>
    </citation>
    <scope>NUCLEOTIDE SEQUENCE</scope>
    <source>
        <strain evidence="1">Ve6</strain>
    </source>
</reference>
<name>A0A9W8QCU7_AKAMU</name>
<comment type="caution">
    <text evidence="1">The sequence shown here is derived from an EMBL/GenBank/DDBJ whole genome shotgun (WGS) entry which is preliminary data.</text>
</comment>
<protein>
    <submittedName>
        <fullName evidence="1">Uncharacterized protein</fullName>
    </submittedName>
</protein>
<evidence type="ECO:0000313" key="1">
    <source>
        <dbReference type="EMBL" id="KAJ4153377.1"/>
    </source>
</evidence>
<sequence length="225" mass="26349">MIYRSKASGFSAYKTCRESYHVLRSIFSKPVEPVEGLPRWFRFNVDTVEIDESALPVLAKYPWFSQIRHLYVTIREMPNWRWSEDVRRRALTRYPTYISTVEEHLPLLKDVTFDVARVYKAVDGPSRAKDFYWMVAWSSIFERWHGAGSPASPPASHARVIRPHRAAEEWLTPTNFLCLLKQFLVENIGVAVNGSMRLKVIMEAPDEHLERPADFLTRNRHQWQG</sequence>
<accession>A0A9W8QCU7</accession>
<dbReference type="EMBL" id="JAJHUN010000008">
    <property type="protein sequence ID" value="KAJ4153377.1"/>
    <property type="molecule type" value="Genomic_DNA"/>
</dbReference>
<evidence type="ECO:0000313" key="2">
    <source>
        <dbReference type="Proteomes" id="UP001144673"/>
    </source>
</evidence>
<dbReference type="RefSeq" id="XP_056054035.1">
    <property type="nucleotide sequence ID" value="XM_056196937.1"/>
</dbReference>
<organism evidence="1 2">
    <name type="scientific">Akanthomyces muscarius</name>
    <name type="common">Entomopathogenic fungus</name>
    <name type="synonym">Lecanicillium muscarium</name>
    <dbReference type="NCBI Taxonomy" id="2231603"/>
    <lineage>
        <taxon>Eukaryota</taxon>
        <taxon>Fungi</taxon>
        <taxon>Dikarya</taxon>
        <taxon>Ascomycota</taxon>
        <taxon>Pezizomycotina</taxon>
        <taxon>Sordariomycetes</taxon>
        <taxon>Hypocreomycetidae</taxon>
        <taxon>Hypocreales</taxon>
        <taxon>Cordycipitaceae</taxon>
        <taxon>Akanthomyces</taxon>
    </lineage>
</organism>
<dbReference type="KEGG" id="amus:LMH87_009866"/>
<dbReference type="AlphaFoldDB" id="A0A9W8QCU7"/>
<dbReference type="GeneID" id="80897025"/>
<keyword evidence="2" id="KW-1185">Reference proteome</keyword>
<dbReference type="Proteomes" id="UP001144673">
    <property type="component" value="Chromosome 5"/>
</dbReference>